<sequence>MSAFRTPRHRLTWLIAALITTLIGIAIGITNGTSAFAAGSVSSVTFTGSTLVAKAPANWTVGFTTSNGQGSLAAGGTITATFDPAFTVTGGLSVTLGSTFVGCSATASGSSSGAITVVLTGNPCALAKATSASLTITGIVNPLPGSYANTTFSVATSSDTTAVSPSAGVTTAAGTATQFAFTQQPAGAVSGTAFTTQPKVAVQDAFGNTVTTDNTVVTLSITSGTPSAGGPGVLSGCTSVRSGGVSTFSGCKINTAGTSYRLHAAGTSLTSGDSAAFNVTSGPAAQLAFTTAPPAAGTAGSALPTFRVSVEDASGDPVTTGSGSTDIITLSIASGPPGGTFNGGTTSVSAVAGVATFSGVVFNTAGSYTLTASDATAGHTGFTTATSGAIVISPQGGSRLVFVQGPSSVFAGSTMSPAVTVQLQDSNGNAVSTSGVSVTLALSSGVVDGGASATTNSSGRATFSGVVINTAAVALTMTASSAGLTATAASAPFNVTVAVSNGAALTDAASDGGAGVKTVAYYYCTGYTGACTSASWTSIGSSTTAAGNYPVTWNAQPANGAYRLVVVGTDNVTNVSQPSQSIPVTVSN</sequence>
<dbReference type="GO" id="GO:0005975">
    <property type="term" value="P:carbohydrate metabolic process"/>
    <property type="evidence" value="ECO:0007669"/>
    <property type="project" value="UniProtKB-ARBA"/>
</dbReference>
<keyword evidence="2" id="KW-1185">Reference proteome</keyword>
<reference evidence="1 2" key="2">
    <citation type="journal article" date="2020" name="Microbiol. Resour. Announc.">
        <title>Antarctic desert soil bacteria exhibit high novel natural product potential, evaluated through long-read genome sequencing and comparative genomics.</title>
        <authorList>
            <person name="Benaud N."/>
            <person name="Edwards R.J."/>
            <person name="Amos T.G."/>
            <person name="D'Agostino P.M."/>
            <person name="Gutierrez-Chavez C."/>
            <person name="Montgomery K."/>
            <person name="Nicetic I."/>
            <person name="Ferrari B.C."/>
        </authorList>
    </citation>
    <scope>NUCLEOTIDE SEQUENCE [LARGE SCALE GENOMIC DNA]</scope>
    <source>
        <strain evidence="1 2">SPB151</strain>
    </source>
</reference>
<protein>
    <recommendedName>
        <fullName evidence="3">Big-1 domain-containing protein</fullName>
    </recommendedName>
</protein>
<dbReference type="RefSeq" id="WP_185446830.1">
    <property type="nucleotide sequence ID" value="NZ_CP043661.1"/>
</dbReference>
<accession>A0A7G6WVH9</accession>
<dbReference type="SUPFAM" id="SSF49373">
    <property type="entry name" value="Invasin/intimin cell-adhesion fragments"/>
    <property type="match status" value="1"/>
</dbReference>
<dbReference type="AlphaFoldDB" id="A0A7G6WVH9"/>
<gene>
    <name evidence="1" type="ORF">F1D05_09000</name>
</gene>
<organism evidence="1 2">
    <name type="scientific">Kribbella qitaiheensis</name>
    <dbReference type="NCBI Taxonomy" id="1544730"/>
    <lineage>
        <taxon>Bacteria</taxon>
        <taxon>Bacillati</taxon>
        <taxon>Actinomycetota</taxon>
        <taxon>Actinomycetes</taxon>
        <taxon>Propionibacteriales</taxon>
        <taxon>Kribbellaceae</taxon>
        <taxon>Kribbella</taxon>
    </lineage>
</organism>
<proteinExistence type="predicted"/>
<dbReference type="InterPro" id="IPR008964">
    <property type="entry name" value="Invasin/intimin_cell_adhesion"/>
</dbReference>
<dbReference type="Proteomes" id="UP000515563">
    <property type="component" value="Chromosome"/>
</dbReference>
<evidence type="ECO:0008006" key="3">
    <source>
        <dbReference type="Google" id="ProtNLM"/>
    </source>
</evidence>
<evidence type="ECO:0000313" key="2">
    <source>
        <dbReference type="Proteomes" id="UP000515563"/>
    </source>
</evidence>
<dbReference type="KEGG" id="kqi:F1D05_09000"/>
<dbReference type="InterPro" id="IPR013783">
    <property type="entry name" value="Ig-like_fold"/>
</dbReference>
<reference evidence="2" key="1">
    <citation type="submission" date="2019-09" db="EMBL/GenBank/DDBJ databases">
        <title>Antimicrobial potential of Antarctic Bacteria.</title>
        <authorList>
            <person name="Benaud N."/>
            <person name="Edwards R.J."/>
            <person name="Ferrari B.C."/>
        </authorList>
    </citation>
    <scope>NUCLEOTIDE SEQUENCE [LARGE SCALE GENOMIC DNA]</scope>
    <source>
        <strain evidence="2">SPB151</strain>
    </source>
</reference>
<evidence type="ECO:0000313" key="1">
    <source>
        <dbReference type="EMBL" id="QNE17994.1"/>
    </source>
</evidence>
<name>A0A7G6WVH9_9ACTN</name>
<dbReference type="EMBL" id="CP043661">
    <property type="protein sequence ID" value="QNE17994.1"/>
    <property type="molecule type" value="Genomic_DNA"/>
</dbReference>
<dbReference type="Gene3D" id="2.60.40.10">
    <property type="entry name" value="Immunoglobulins"/>
    <property type="match status" value="1"/>
</dbReference>